<protein>
    <submittedName>
        <fullName evidence="2">Uncharacterized protein</fullName>
    </submittedName>
</protein>
<sequence>MAMNHQMSTIHQVTAPSDNIAVSTDPDNSTRNDDSKTSDSNSSTASTRDTEEINSEIWKTFLDVMRNDYLLYRYSNDFRQYTQVTDPHL</sequence>
<keyword evidence="3" id="KW-1185">Reference proteome</keyword>
<gene>
    <name evidence="2" type="ORF">M422DRAFT_264153</name>
</gene>
<feature type="compositionally biased region" description="Basic and acidic residues" evidence="1">
    <location>
        <begin position="28"/>
        <end position="37"/>
    </location>
</feature>
<feature type="region of interest" description="Disordered" evidence="1">
    <location>
        <begin position="1"/>
        <end position="51"/>
    </location>
</feature>
<organism evidence="2 3">
    <name type="scientific">Sphaerobolus stellatus (strain SS14)</name>
    <dbReference type="NCBI Taxonomy" id="990650"/>
    <lineage>
        <taxon>Eukaryota</taxon>
        <taxon>Fungi</taxon>
        <taxon>Dikarya</taxon>
        <taxon>Basidiomycota</taxon>
        <taxon>Agaricomycotina</taxon>
        <taxon>Agaricomycetes</taxon>
        <taxon>Phallomycetidae</taxon>
        <taxon>Geastrales</taxon>
        <taxon>Sphaerobolaceae</taxon>
        <taxon>Sphaerobolus</taxon>
    </lineage>
</organism>
<evidence type="ECO:0000313" key="2">
    <source>
        <dbReference type="EMBL" id="KIJ33862.1"/>
    </source>
</evidence>
<reference evidence="2 3" key="1">
    <citation type="submission" date="2014-06" db="EMBL/GenBank/DDBJ databases">
        <title>Evolutionary Origins and Diversification of the Mycorrhizal Mutualists.</title>
        <authorList>
            <consortium name="DOE Joint Genome Institute"/>
            <consortium name="Mycorrhizal Genomics Consortium"/>
            <person name="Kohler A."/>
            <person name="Kuo A."/>
            <person name="Nagy L.G."/>
            <person name="Floudas D."/>
            <person name="Copeland A."/>
            <person name="Barry K.W."/>
            <person name="Cichocki N."/>
            <person name="Veneault-Fourrey C."/>
            <person name="LaButti K."/>
            <person name="Lindquist E.A."/>
            <person name="Lipzen A."/>
            <person name="Lundell T."/>
            <person name="Morin E."/>
            <person name="Murat C."/>
            <person name="Riley R."/>
            <person name="Ohm R."/>
            <person name="Sun H."/>
            <person name="Tunlid A."/>
            <person name="Henrissat B."/>
            <person name="Grigoriev I.V."/>
            <person name="Hibbett D.S."/>
            <person name="Martin F."/>
        </authorList>
    </citation>
    <scope>NUCLEOTIDE SEQUENCE [LARGE SCALE GENOMIC DNA]</scope>
    <source>
        <strain evidence="2 3">SS14</strain>
    </source>
</reference>
<evidence type="ECO:0000313" key="3">
    <source>
        <dbReference type="Proteomes" id="UP000054279"/>
    </source>
</evidence>
<dbReference type="HOGENOM" id="CLU_2456203_0_0_1"/>
<accession>A0A0C9UX44</accession>
<feature type="compositionally biased region" description="Low complexity" evidence="1">
    <location>
        <begin position="38"/>
        <end position="47"/>
    </location>
</feature>
<feature type="compositionally biased region" description="Polar residues" evidence="1">
    <location>
        <begin position="1"/>
        <end position="26"/>
    </location>
</feature>
<proteinExistence type="predicted"/>
<evidence type="ECO:0000256" key="1">
    <source>
        <dbReference type="SAM" id="MobiDB-lite"/>
    </source>
</evidence>
<name>A0A0C9UX44_SPHS4</name>
<dbReference type="EMBL" id="KN837207">
    <property type="protein sequence ID" value="KIJ33862.1"/>
    <property type="molecule type" value="Genomic_DNA"/>
</dbReference>
<dbReference type="Proteomes" id="UP000054279">
    <property type="component" value="Unassembled WGS sequence"/>
</dbReference>
<dbReference type="AlphaFoldDB" id="A0A0C9UX44"/>